<feature type="domain" description="Protein kinase" evidence="9">
    <location>
        <begin position="1222"/>
        <end position="1486"/>
    </location>
</feature>
<evidence type="ECO:0000256" key="8">
    <source>
        <dbReference type="SAM" id="MobiDB-lite"/>
    </source>
</evidence>
<name>A0AAE1ZGK0_SCHME</name>
<dbReference type="InterPro" id="IPR008271">
    <property type="entry name" value="Ser/Thr_kinase_AS"/>
</dbReference>
<dbReference type="GO" id="GO:0005524">
    <property type="term" value="F:ATP binding"/>
    <property type="evidence" value="ECO:0007669"/>
    <property type="project" value="UniProtKB-UniRule"/>
</dbReference>
<dbReference type="GO" id="GO:0035556">
    <property type="term" value="P:intracellular signal transduction"/>
    <property type="evidence" value="ECO:0007669"/>
    <property type="project" value="TreeGrafter"/>
</dbReference>
<dbReference type="SMART" id="SM00220">
    <property type="entry name" value="S_TKc"/>
    <property type="match status" value="1"/>
</dbReference>
<dbReference type="InterPro" id="IPR017441">
    <property type="entry name" value="Protein_kinase_ATP_BS"/>
</dbReference>
<dbReference type="GO" id="GO:0004674">
    <property type="term" value="F:protein serine/threonine kinase activity"/>
    <property type="evidence" value="ECO:0007669"/>
    <property type="project" value="UniProtKB-KW"/>
</dbReference>
<feature type="binding site" evidence="6">
    <location>
        <position position="1252"/>
    </location>
    <ligand>
        <name>ATP</name>
        <dbReference type="ChEBI" id="CHEBI:30616"/>
    </ligand>
</feature>
<dbReference type="InterPro" id="IPR013098">
    <property type="entry name" value="Ig_I-set"/>
</dbReference>
<feature type="region of interest" description="Disordered" evidence="8">
    <location>
        <begin position="780"/>
        <end position="811"/>
    </location>
</feature>
<dbReference type="InterPro" id="IPR007110">
    <property type="entry name" value="Ig-like_dom"/>
</dbReference>
<evidence type="ECO:0000256" key="5">
    <source>
        <dbReference type="ARBA" id="ARBA00022840"/>
    </source>
</evidence>
<dbReference type="InterPro" id="IPR036179">
    <property type="entry name" value="Ig-like_dom_sf"/>
</dbReference>
<reference evidence="11" key="2">
    <citation type="journal article" date="2023" name="Infect Dis Poverty">
        <title>Chromosome-scale genome of the human blood fluke Schistosoma mekongi and its implications for public health.</title>
        <authorList>
            <person name="Zhou M."/>
            <person name="Xu L."/>
            <person name="Xu D."/>
            <person name="Chen W."/>
            <person name="Khan J."/>
            <person name="Hu Y."/>
            <person name="Huang H."/>
            <person name="Wei H."/>
            <person name="Zhang Y."/>
            <person name="Chusongsang P."/>
            <person name="Tanasarnprasert K."/>
            <person name="Hu X."/>
            <person name="Limpanont Y."/>
            <person name="Lv Z."/>
        </authorList>
    </citation>
    <scope>NUCLEOTIDE SEQUENCE</scope>
    <source>
        <strain evidence="11">LV_2022a</strain>
    </source>
</reference>
<evidence type="ECO:0000313" key="11">
    <source>
        <dbReference type="EMBL" id="KAK4473432.1"/>
    </source>
</evidence>
<dbReference type="GO" id="GO:0043065">
    <property type="term" value="P:positive regulation of apoptotic process"/>
    <property type="evidence" value="ECO:0007669"/>
    <property type="project" value="TreeGrafter"/>
</dbReference>
<evidence type="ECO:0000256" key="2">
    <source>
        <dbReference type="ARBA" id="ARBA00022679"/>
    </source>
</evidence>
<feature type="domain" description="Ig-like" evidence="10">
    <location>
        <begin position="77"/>
        <end position="182"/>
    </location>
</feature>
<protein>
    <recommendedName>
        <fullName evidence="13">Serine/threonine kinase</fullName>
    </recommendedName>
</protein>
<feature type="compositionally biased region" description="Polar residues" evidence="8">
    <location>
        <begin position="1517"/>
        <end position="1535"/>
    </location>
</feature>
<dbReference type="Gene3D" id="3.30.200.20">
    <property type="entry name" value="Phosphorylase Kinase, domain 1"/>
    <property type="match status" value="1"/>
</dbReference>
<gene>
    <name evidence="11" type="ORF">MN116_002802</name>
</gene>
<dbReference type="Gene3D" id="1.10.510.10">
    <property type="entry name" value="Transferase(Phosphotransferase) domain 1"/>
    <property type="match status" value="1"/>
</dbReference>
<evidence type="ECO:0008006" key="13">
    <source>
        <dbReference type="Google" id="ProtNLM"/>
    </source>
</evidence>
<dbReference type="SUPFAM" id="SSF56112">
    <property type="entry name" value="Protein kinase-like (PK-like)"/>
    <property type="match status" value="1"/>
</dbReference>
<feature type="compositionally biased region" description="Polar residues" evidence="8">
    <location>
        <begin position="785"/>
        <end position="794"/>
    </location>
</feature>
<keyword evidence="12" id="KW-1185">Reference proteome</keyword>
<dbReference type="PROSITE" id="PS50011">
    <property type="entry name" value="PROTEIN_KINASE_DOM"/>
    <property type="match status" value="1"/>
</dbReference>
<dbReference type="Pfam" id="PF00069">
    <property type="entry name" value="Pkinase"/>
    <property type="match status" value="1"/>
</dbReference>
<keyword evidence="2" id="KW-0808">Transferase</keyword>
<dbReference type="Pfam" id="PF07679">
    <property type="entry name" value="I-set"/>
    <property type="match status" value="1"/>
</dbReference>
<keyword evidence="1" id="KW-0723">Serine/threonine-protein kinase</keyword>
<keyword evidence="3 6" id="KW-0547">Nucleotide-binding</keyword>
<dbReference type="InterPro" id="IPR000719">
    <property type="entry name" value="Prot_kinase_dom"/>
</dbReference>
<dbReference type="PANTHER" id="PTHR24342">
    <property type="entry name" value="SERINE/THREONINE-PROTEIN KINASE 17"/>
    <property type="match status" value="1"/>
</dbReference>
<evidence type="ECO:0000256" key="3">
    <source>
        <dbReference type="ARBA" id="ARBA00022741"/>
    </source>
</evidence>
<comment type="caution">
    <text evidence="11">The sequence shown here is derived from an EMBL/GenBank/DDBJ whole genome shotgun (WGS) entry which is preliminary data.</text>
</comment>
<proteinExistence type="predicted"/>
<evidence type="ECO:0000256" key="6">
    <source>
        <dbReference type="PROSITE-ProRule" id="PRU10141"/>
    </source>
</evidence>
<evidence type="ECO:0000313" key="12">
    <source>
        <dbReference type="Proteomes" id="UP001292079"/>
    </source>
</evidence>
<dbReference type="PANTHER" id="PTHR24342:SF14">
    <property type="entry name" value="DEATH-ASSOCIATED PROTEIN KINASE DAPK-1"/>
    <property type="match status" value="1"/>
</dbReference>
<keyword evidence="7" id="KW-0175">Coiled coil</keyword>
<dbReference type="InterPro" id="IPR011009">
    <property type="entry name" value="Kinase-like_dom_sf"/>
</dbReference>
<dbReference type="SUPFAM" id="SSF48726">
    <property type="entry name" value="Immunoglobulin"/>
    <property type="match status" value="1"/>
</dbReference>
<evidence type="ECO:0000256" key="7">
    <source>
        <dbReference type="SAM" id="Coils"/>
    </source>
</evidence>
<keyword evidence="5 6" id="KW-0067">ATP-binding</keyword>
<accession>A0AAE1ZGK0</accession>
<reference evidence="11" key="1">
    <citation type="submission" date="2022-04" db="EMBL/GenBank/DDBJ databases">
        <authorList>
            <person name="Xu L."/>
            <person name="Lv Z."/>
        </authorList>
    </citation>
    <scope>NUCLEOTIDE SEQUENCE</scope>
    <source>
        <strain evidence="11">LV_2022a</strain>
    </source>
</reference>
<dbReference type="PROSITE" id="PS00107">
    <property type="entry name" value="PROTEIN_KINASE_ATP"/>
    <property type="match status" value="1"/>
</dbReference>
<dbReference type="PROSITE" id="PS50835">
    <property type="entry name" value="IG_LIKE"/>
    <property type="match status" value="1"/>
</dbReference>
<organism evidence="11 12">
    <name type="scientific">Schistosoma mekongi</name>
    <name type="common">Parasitic worm</name>
    <dbReference type="NCBI Taxonomy" id="38744"/>
    <lineage>
        <taxon>Eukaryota</taxon>
        <taxon>Metazoa</taxon>
        <taxon>Spiralia</taxon>
        <taxon>Lophotrochozoa</taxon>
        <taxon>Platyhelminthes</taxon>
        <taxon>Trematoda</taxon>
        <taxon>Digenea</taxon>
        <taxon>Strigeidida</taxon>
        <taxon>Schistosomatoidea</taxon>
        <taxon>Schistosomatidae</taxon>
        <taxon>Schistosoma</taxon>
    </lineage>
</organism>
<evidence type="ECO:0000259" key="10">
    <source>
        <dbReference type="PROSITE" id="PS50835"/>
    </source>
</evidence>
<evidence type="ECO:0000256" key="1">
    <source>
        <dbReference type="ARBA" id="ARBA00022527"/>
    </source>
</evidence>
<dbReference type="PROSITE" id="PS00108">
    <property type="entry name" value="PROTEIN_KINASE_ST"/>
    <property type="match status" value="1"/>
</dbReference>
<keyword evidence="4" id="KW-0418">Kinase</keyword>
<evidence type="ECO:0000259" key="9">
    <source>
        <dbReference type="PROSITE" id="PS50011"/>
    </source>
</evidence>
<feature type="coiled-coil region" evidence="7">
    <location>
        <begin position="413"/>
        <end position="440"/>
    </location>
</feature>
<evidence type="ECO:0000256" key="4">
    <source>
        <dbReference type="ARBA" id="ARBA00022777"/>
    </source>
</evidence>
<dbReference type="GO" id="GO:0005634">
    <property type="term" value="C:nucleus"/>
    <property type="evidence" value="ECO:0007669"/>
    <property type="project" value="TreeGrafter"/>
</dbReference>
<dbReference type="EMBL" id="JALJAT010000002">
    <property type="protein sequence ID" value="KAK4473432.1"/>
    <property type="molecule type" value="Genomic_DNA"/>
</dbReference>
<dbReference type="CDD" id="cd00096">
    <property type="entry name" value="Ig"/>
    <property type="match status" value="1"/>
</dbReference>
<feature type="region of interest" description="Disordered" evidence="8">
    <location>
        <begin position="1508"/>
        <end position="1535"/>
    </location>
</feature>
<dbReference type="InterPro" id="IPR013783">
    <property type="entry name" value="Ig-like_fold"/>
</dbReference>
<dbReference type="Gene3D" id="2.60.40.10">
    <property type="entry name" value="Immunoglobulins"/>
    <property type="match status" value="1"/>
</dbReference>
<sequence>MEEDAAKKNENKFKQWFNRTFKMSLKTLSNDTKSSPTSPTDIEDKEKLISKYIVNPKALSMKALTFHNKHSGLNEAPKFIGLLNAEYHIMPIQNKKITSDHEMLFVFEPILLYCYVQSTAQDVVFIWQKNSTEIQPSDRIDIFSQETATQLRINYPNISDNGDYDCIAMNPEGSCSTHTRIFVELQEQDEMTINPMLPYHTLENNENLNNIQTDSNKDSNKFISTNSLENPYQYQSPFRRISFRRTVCYSRSLSDTKKNDTSKKIEELFEKFNSISECKNVNLSTDKHIGSRRYQRNNGGLKYNSFRYLRNYDINQVNNGKQLVNYNKHNDNSNIEINFQQVLSVEGTINSDYSHSVKSVDNHFLKIPPTHLLYKAENIPLEHGMIKPNTCKRRYQSSGLLTNNGYSEFTDYLQSYYQEHKQEEENINNNNDKRSRLRNRQSYATDTICSIKNNNHWKLLPKSLYNRLGKLSASNLQRTGSSLTSKSSTATNEKSIKEFLFRSNNFYVHQLSATSSSISDMVFQSGFQSPISKSSQVSLNDIDIYPINNIKLVEVHLMNKSNKENKTNSLGNVVQKIVTQYVGASQNCRSSFNQDENYRCESMHTEDNNNLDQIQNLDGDIKHKSNEHNSSTEQIDKIPDCNKDNIEMKCIFSPSIDGNKNALDIQKQRSFNVSDCDEPENQSVIECSKCTYNQVNASIYSVDTPVCKDSKADKIHFSKSSLQHDHKNNVMHDKLNKCLSENSSQFSENLPVEQLPPPEPIKRRPNISSILIDKKLKSSQDDIKTNSLAPSSEKTSTDELPTESCKRKTSEQYQYTEKVRRLTKTRKYLKEQYKSSDRESKLLNREVNNNCNELLITSNDTAQNITSRSNTVTQMAHSGSICNSQRNNNANDYHKDDNIHLNSHELNHIHQNKIYELMRKFQIPSKNACLSPSKQVINRIPRLNNENLTKPDDITDKTFYSTIGVNNMVTNQILNNPCKSCVRSKTSSSSSSSSASSIPPRRLRQISGVGHFPTTALANSYVETNGNHYGNQLEQPVQTSNQCTEYQYTTKHRDNITCAVTNDQAMGITKSIYSVSTVTPATISTNDNINSFKPNLKKYSAYTREEVNEIQCKIIKREAYVHQKKITMGDKTLASTTETSENAFICQKSIHQNVLSMDVTPPKPTEPPKKQSLIANGSMHDHSFVNGANEKGSLTSKQDQNESIEYPLKISTIKNINPIDHYEEIGVLGYGTYGHVIKCLEKKTGNIFAAKKFKILRLKRYKGELMEVAVLRAVGKHPQIAHLHAAYEYNIYCTLITEFVPGGALYNRIEAEGSLDEAITVSIIRQILLGLKHLQDCSIIHRDLKPENLMMVQATGYRLKIIDFGLAVFYQSSQCTPIPAGTLTYIAPETQNCDPQSYTTDLWSVAVIAYEILAGITPFEIPQDGCRDRVLTNQEISLNITHVRYDFDDPGIVDVSNEAKDFIKQILVRDPNKRPSVHQCLNHPWMAMREEDRPLVKRTVSLFRHSTRRKPKGYRIKTQTQKYDPHNSTDQITIR</sequence>
<dbReference type="Proteomes" id="UP001292079">
    <property type="component" value="Unassembled WGS sequence"/>
</dbReference>